<evidence type="ECO:0000313" key="2">
    <source>
        <dbReference type="Proteomes" id="UP000555552"/>
    </source>
</evidence>
<protein>
    <submittedName>
        <fullName evidence="1">Uncharacterized protein</fullName>
    </submittedName>
</protein>
<evidence type="ECO:0000313" key="1">
    <source>
        <dbReference type="EMBL" id="NNH21669.1"/>
    </source>
</evidence>
<organism evidence="1 2">
    <name type="scientific">Pseudokineococcus marinus</name>
    <dbReference type="NCBI Taxonomy" id="351215"/>
    <lineage>
        <taxon>Bacteria</taxon>
        <taxon>Bacillati</taxon>
        <taxon>Actinomycetota</taxon>
        <taxon>Actinomycetes</taxon>
        <taxon>Kineosporiales</taxon>
        <taxon>Kineosporiaceae</taxon>
        <taxon>Pseudokineococcus</taxon>
    </lineage>
</organism>
<dbReference type="EMBL" id="JABEMA010000004">
    <property type="protein sequence ID" value="NNH21669.1"/>
    <property type="molecule type" value="Genomic_DNA"/>
</dbReference>
<proteinExistence type="predicted"/>
<reference evidence="1 2" key="1">
    <citation type="submission" date="2020-05" db="EMBL/GenBank/DDBJ databases">
        <title>MicrobeNet Type strains.</title>
        <authorList>
            <person name="Nicholson A.C."/>
        </authorList>
    </citation>
    <scope>NUCLEOTIDE SEQUENCE [LARGE SCALE GENOMIC DNA]</scope>
    <source>
        <strain evidence="1 2">JCM 14547</strain>
    </source>
</reference>
<dbReference type="RefSeq" id="WP_171201537.1">
    <property type="nucleotide sequence ID" value="NZ_BAAANP010000006.1"/>
</dbReference>
<name>A0A849BF29_9ACTN</name>
<dbReference type="AlphaFoldDB" id="A0A849BF29"/>
<dbReference type="Proteomes" id="UP000555552">
    <property type="component" value="Unassembled WGS sequence"/>
</dbReference>
<comment type="caution">
    <text evidence="1">The sequence shown here is derived from an EMBL/GenBank/DDBJ whole genome shotgun (WGS) entry which is preliminary data.</text>
</comment>
<accession>A0A849BF29</accession>
<sequence>MSGQAAEPRPQKEPEEHPERLVCATPVALLAGSDVVRGFPTQREAFDVADLIGRVHGTRLEVFPAGCGAYRWWAVLPPDPAWRLQVRASGRVHAHPVAIATVRSQP</sequence>
<keyword evidence="2" id="KW-1185">Reference proteome</keyword>
<gene>
    <name evidence="1" type="ORF">HLB09_00920</name>
</gene>